<name>A0ABR2AM00_9ROSI</name>
<accession>A0ABR2AM00</accession>
<evidence type="ECO:0000313" key="1">
    <source>
        <dbReference type="EMBL" id="KAK8494713.1"/>
    </source>
</evidence>
<proteinExistence type="predicted"/>
<keyword evidence="2" id="KW-1185">Reference proteome</keyword>
<comment type="caution">
    <text evidence="1">The sequence shown here is derived from an EMBL/GenBank/DDBJ whole genome shotgun (WGS) entry which is preliminary data.</text>
</comment>
<organism evidence="1 2">
    <name type="scientific">Hibiscus sabdariffa</name>
    <name type="common">roselle</name>
    <dbReference type="NCBI Taxonomy" id="183260"/>
    <lineage>
        <taxon>Eukaryota</taxon>
        <taxon>Viridiplantae</taxon>
        <taxon>Streptophyta</taxon>
        <taxon>Embryophyta</taxon>
        <taxon>Tracheophyta</taxon>
        <taxon>Spermatophyta</taxon>
        <taxon>Magnoliopsida</taxon>
        <taxon>eudicotyledons</taxon>
        <taxon>Gunneridae</taxon>
        <taxon>Pentapetalae</taxon>
        <taxon>rosids</taxon>
        <taxon>malvids</taxon>
        <taxon>Malvales</taxon>
        <taxon>Malvaceae</taxon>
        <taxon>Malvoideae</taxon>
        <taxon>Hibiscus</taxon>
    </lineage>
</organism>
<protein>
    <recommendedName>
        <fullName evidence="3">RNase H type-1 domain-containing protein</fullName>
    </recommendedName>
</protein>
<evidence type="ECO:0008006" key="3">
    <source>
        <dbReference type="Google" id="ProtNLM"/>
    </source>
</evidence>
<dbReference type="EMBL" id="JBBPBM010000507">
    <property type="protein sequence ID" value="KAK8494713.1"/>
    <property type="molecule type" value="Genomic_DNA"/>
</dbReference>
<dbReference type="Proteomes" id="UP001472677">
    <property type="component" value="Unassembled WGS sequence"/>
</dbReference>
<gene>
    <name evidence="1" type="ORF">V6N12_074530</name>
</gene>
<reference evidence="1 2" key="1">
    <citation type="journal article" date="2024" name="G3 (Bethesda)">
        <title>Genome assembly of Hibiscus sabdariffa L. provides insights into metabolisms of medicinal natural products.</title>
        <authorList>
            <person name="Kim T."/>
        </authorList>
    </citation>
    <scope>NUCLEOTIDE SEQUENCE [LARGE SCALE GENOMIC DNA]</scope>
    <source>
        <strain evidence="1">TK-2024</strain>
        <tissue evidence="1">Old leaves</tissue>
    </source>
</reference>
<sequence>MKFNDRRVAKDKGAGCGGVLQTEYGVIRALLSGPVEDLGEDIATLVAIKSALEIFVMSNWIGKASLWFETNSRMVLSWFQDVLPRPWRVVEEFCGY</sequence>
<evidence type="ECO:0000313" key="2">
    <source>
        <dbReference type="Proteomes" id="UP001472677"/>
    </source>
</evidence>